<evidence type="ECO:0000313" key="2">
    <source>
        <dbReference type="Proteomes" id="UP000011776"/>
    </source>
</evidence>
<evidence type="ECO:0000313" key="1">
    <source>
        <dbReference type="EMBL" id="EMG08476.1"/>
    </source>
</evidence>
<protein>
    <submittedName>
        <fullName evidence="1">Uncharacterized protein</fullName>
    </submittedName>
</protein>
<dbReference type="EMBL" id="AFME02000379">
    <property type="protein sequence ID" value="EMG08476.1"/>
    <property type="molecule type" value="Genomic_DNA"/>
</dbReference>
<reference evidence="1 2" key="1">
    <citation type="submission" date="2013-02" db="EMBL/GenBank/DDBJ databases">
        <authorList>
            <person name="Harkins D.M."/>
            <person name="Durkin A.S."/>
            <person name="Brinkac L.M."/>
            <person name="Haft D.H."/>
            <person name="Selengut J.D."/>
            <person name="Sanka R."/>
            <person name="DePew J."/>
            <person name="Purushe J."/>
            <person name="Tulsiani S.M."/>
            <person name="Graham G.C."/>
            <person name="Burns M.-A."/>
            <person name="Dohnt M.F."/>
            <person name="Smythe L.D."/>
            <person name="McKay D.B."/>
            <person name="Craig S.B."/>
            <person name="Vinetz J.M."/>
            <person name="Sutton G.G."/>
            <person name="Nierman W.C."/>
            <person name="Fouts D.E."/>
        </authorList>
    </citation>
    <scope>NUCLEOTIDE SEQUENCE [LARGE SCALE GENOMIC DNA]</scope>
    <source>
        <strain evidence="1 2">LT2186</strain>
    </source>
</reference>
<proteinExistence type="predicted"/>
<dbReference type="Proteomes" id="UP000011776">
    <property type="component" value="Unassembled WGS sequence"/>
</dbReference>
<name>M3HYZ4_LEPIR</name>
<sequence>MVVPTLKELICKVQIPTFFRIVSSLRQIHVSKRMLKNYKSFKYDGFCGNYHIVEIQRRLILRFGKTLNSFGNKRNCR</sequence>
<accession>M3HYZ4</accession>
<dbReference type="BioCyc" id="LINT1001599:G11K9-1828-MONOMER"/>
<comment type="caution">
    <text evidence="1">The sequence shown here is derived from an EMBL/GenBank/DDBJ whole genome shotgun (WGS) entry which is preliminary data.</text>
</comment>
<dbReference type="AlphaFoldDB" id="M3HYZ4"/>
<organism evidence="1 2">
    <name type="scientific">Leptospira interrogans serovar Grippotyphosa str. LT2186</name>
    <dbReference type="NCBI Taxonomy" id="1001599"/>
    <lineage>
        <taxon>Bacteria</taxon>
        <taxon>Pseudomonadati</taxon>
        <taxon>Spirochaetota</taxon>
        <taxon>Spirochaetia</taxon>
        <taxon>Leptospirales</taxon>
        <taxon>Leptospiraceae</taxon>
        <taxon>Leptospira</taxon>
    </lineage>
</organism>
<gene>
    <name evidence="1" type="ORF">LEP1GSC151_4334</name>
</gene>